<dbReference type="Proteomes" id="UP000355283">
    <property type="component" value="Unassembled WGS sequence"/>
</dbReference>
<dbReference type="Gene3D" id="3.40.190.10">
    <property type="entry name" value="Periplasmic binding protein-like II"/>
    <property type="match status" value="2"/>
</dbReference>
<name>A0A4D9CMR5_9STRA</name>
<dbReference type="PANTHER" id="PTHR35936:SF19">
    <property type="entry name" value="AMINO-ACID-BINDING PROTEIN YXEM-RELATED"/>
    <property type="match status" value="1"/>
</dbReference>
<protein>
    <recommendedName>
        <fullName evidence="3">Solute-binding protein family 3/N-terminal domain-containing protein</fullName>
    </recommendedName>
</protein>
<organism evidence="4 5">
    <name type="scientific">Nannochloropsis salina CCMP1776</name>
    <dbReference type="NCBI Taxonomy" id="1027361"/>
    <lineage>
        <taxon>Eukaryota</taxon>
        <taxon>Sar</taxon>
        <taxon>Stramenopiles</taxon>
        <taxon>Ochrophyta</taxon>
        <taxon>Eustigmatophyceae</taxon>
        <taxon>Eustigmatales</taxon>
        <taxon>Monodopsidaceae</taxon>
        <taxon>Microchloropsis</taxon>
        <taxon>Microchloropsis salina</taxon>
    </lineage>
</organism>
<comment type="caution">
    <text evidence="4">The sequence shown here is derived from an EMBL/GenBank/DDBJ whole genome shotgun (WGS) entry which is preliminary data.</text>
</comment>
<dbReference type="EMBL" id="SDOX01000166">
    <property type="protein sequence ID" value="TFJ80411.1"/>
    <property type="molecule type" value="Genomic_DNA"/>
</dbReference>
<proteinExistence type="predicted"/>
<evidence type="ECO:0000313" key="4">
    <source>
        <dbReference type="EMBL" id="TFJ80411.1"/>
    </source>
</evidence>
<dbReference type="SMART" id="SM00062">
    <property type="entry name" value="PBPb"/>
    <property type="match status" value="1"/>
</dbReference>
<reference evidence="4 5" key="1">
    <citation type="submission" date="2019-01" db="EMBL/GenBank/DDBJ databases">
        <title>Nuclear Genome Assembly of the Microalgal Biofuel strain Nannochloropsis salina CCMP1776.</title>
        <authorList>
            <person name="Hovde B."/>
        </authorList>
    </citation>
    <scope>NUCLEOTIDE SEQUENCE [LARGE SCALE GENOMIC DNA]</scope>
    <source>
        <strain evidence="4 5">CCMP1776</strain>
    </source>
</reference>
<dbReference type="AlphaFoldDB" id="A0A4D9CMR5"/>
<dbReference type="SUPFAM" id="SSF53850">
    <property type="entry name" value="Periplasmic binding protein-like II"/>
    <property type="match status" value="1"/>
</dbReference>
<evidence type="ECO:0000313" key="5">
    <source>
        <dbReference type="Proteomes" id="UP000355283"/>
    </source>
</evidence>
<feature type="domain" description="Solute-binding protein family 3/N-terminal" evidence="3">
    <location>
        <begin position="34"/>
        <end position="271"/>
    </location>
</feature>
<feature type="region of interest" description="Disordered" evidence="2">
    <location>
        <begin position="30"/>
        <end position="51"/>
    </location>
</feature>
<sequence length="271" mass="30110">MLKLLAPGKLKIAAFPNFYPICYDTSQNMGDRHPSPAGTISEAELDEKNPDSTQGHFAGLEVELLLRFCKEYGLDPEIIAVQDFDNLWTYPVKRKADVCIGGITVAPNRTHPGLAWSEAYYKVSRTVIYHRRRPPRPGMGFPQAMEGVVRGVPGSTGFKDAKRRLCALGKQHQLEESVDDAADIRALLRGDIQGLMRGSAVGRAIVQQHPKELAIMESWEILPELRPTPQGEVFCFPVHENSGLAETLTKFLARERATGSLQSLLRKYALV</sequence>
<keyword evidence="5" id="KW-1185">Reference proteome</keyword>
<evidence type="ECO:0000256" key="2">
    <source>
        <dbReference type="SAM" id="MobiDB-lite"/>
    </source>
</evidence>
<dbReference type="PANTHER" id="PTHR35936">
    <property type="entry name" value="MEMBRANE-BOUND LYTIC MUREIN TRANSGLYCOSYLASE F"/>
    <property type="match status" value="1"/>
</dbReference>
<evidence type="ECO:0000256" key="1">
    <source>
        <dbReference type="ARBA" id="ARBA00022729"/>
    </source>
</evidence>
<dbReference type="InterPro" id="IPR001638">
    <property type="entry name" value="Solute-binding_3/MltF_N"/>
</dbReference>
<gene>
    <name evidence="4" type="ORF">NSK_008152</name>
</gene>
<dbReference type="OrthoDB" id="10329880at2759"/>
<accession>A0A4D9CMR5</accession>
<dbReference type="Pfam" id="PF00497">
    <property type="entry name" value="SBP_bac_3"/>
    <property type="match status" value="1"/>
</dbReference>
<keyword evidence="1" id="KW-0732">Signal</keyword>
<evidence type="ECO:0000259" key="3">
    <source>
        <dbReference type="SMART" id="SM00062"/>
    </source>
</evidence>